<gene>
    <name evidence="1" type="ORF">N5W20_06560</name>
</gene>
<dbReference type="Proteomes" id="UP001163831">
    <property type="component" value="Chromosome"/>
</dbReference>
<organism evidence="1 2">
    <name type="scientific">Candidatus Kirkpatrickella diaphorinae</name>
    <dbReference type="NCBI Taxonomy" id="2984322"/>
    <lineage>
        <taxon>Bacteria</taxon>
        <taxon>Pseudomonadati</taxon>
        <taxon>Pseudomonadota</taxon>
        <taxon>Alphaproteobacteria</taxon>
        <taxon>Acetobacterales</taxon>
        <taxon>Acetobacteraceae</taxon>
        <taxon>Candidatus Kirkpatrickella</taxon>
    </lineage>
</organism>
<reference evidence="1" key="1">
    <citation type="submission" date="2022-10" db="EMBL/GenBank/DDBJ databases">
        <title>Candidatus Kirkpatrella diaphorinas gen. nov., sp. nov., an uncultured endosymbiont identified in a population of Diaphorina citri from Hawaii.</title>
        <authorList>
            <person name="Henry E.M."/>
            <person name="Carlson C.R."/>
            <person name="Kuo Y.-W."/>
        </authorList>
    </citation>
    <scope>NUCLEOTIDE SEQUENCE</scope>
    <source>
        <strain evidence="1">CADCRV1</strain>
    </source>
</reference>
<protein>
    <submittedName>
        <fullName evidence="1">Uncharacterized protein</fullName>
    </submittedName>
</protein>
<dbReference type="EMBL" id="CP107052">
    <property type="protein sequence ID" value="UYH50775.1"/>
    <property type="molecule type" value="Genomic_DNA"/>
</dbReference>
<evidence type="ECO:0000313" key="2">
    <source>
        <dbReference type="Proteomes" id="UP001163831"/>
    </source>
</evidence>
<proteinExistence type="predicted"/>
<accession>A0ABY6GH92</accession>
<dbReference type="RefSeq" id="WP_319806362.1">
    <property type="nucleotide sequence ID" value="NZ_CP107052.1"/>
</dbReference>
<evidence type="ECO:0000313" key="1">
    <source>
        <dbReference type="EMBL" id="UYH50775.1"/>
    </source>
</evidence>
<keyword evidence="2" id="KW-1185">Reference proteome</keyword>
<name>A0ABY6GH92_9PROT</name>
<sequence length="254" mass="27732">MSPFSVCGTTARHGNLKIEEDFSNFEEMSKLAQSDYKKGGFRNVGKPGVYALLPDSYSTIGFNLSYIDGYGVKKSKERCAITILSPAYTEGVSELRGLAFSCDFYGAGEVNAAWLEKKAIERVTSLFTKSFISCVSFLIATSVIYRSCRTGKSLSGETLSNEGGPIIGPITYFGKAAIIDVLKHEPDMQPYGNGLLLRLTDDIANAERPEIVARLHAIRRKLQDAGIKSLEQGINRADWGCDGSSVLQGEPEFQ</sequence>